<evidence type="ECO:0000313" key="2">
    <source>
        <dbReference type="Proteomes" id="UP000320244"/>
    </source>
</evidence>
<name>A0A563DV63_9MICO</name>
<reference evidence="1 2" key="1">
    <citation type="submission" date="2019-05" db="EMBL/GenBank/DDBJ databases">
        <authorList>
            <person name="Lee S.D."/>
        </authorList>
    </citation>
    <scope>NUCLEOTIDE SEQUENCE [LARGE SCALE GENOMIC DNA]</scope>
    <source>
        <strain evidence="1 2">C5-26</strain>
    </source>
</reference>
<dbReference type="EMBL" id="VCQV01000035">
    <property type="protein sequence ID" value="TWP33812.1"/>
    <property type="molecule type" value="Genomic_DNA"/>
</dbReference>
<comment type="caution">
    <text evidence="1">The sequence shown here is derived from an EMBL/GenBank/DDBJ whole genome shotgun (WGS) entry which is preliminary data.</text>
</comment>
<dbReference type="OrthoDB" id="8899077at2"/>
<proteinExistence type="predicted"/>
<sequence>MADPSLADQFRSHFGHRDHLYGVLLGELADDLDAGGVTARICEGYDEVSRGAAVQLRLLAGIFRIVLRGDAPALERFYPSLGGTADPRDAWPAFRPVLERHVGELHDALAKPPQTNEVGRSACLVIGLFEAVRRTGLRRIRLLEPGASAGLNLNVDRYRMVGPAWSWGPGNSPVCLDTKAVGVRPEPLTIIERRGCDLDPVDASTSDGGRYLTSYVWPFDLDRHRRLATALEVVREHPVSIERLAASEWLDRQLADDPGAEVLTVVWQSITQQYWAAAESARVQEIVGAGRAQIALAHITMEGVPPAQTGGGYDIATQGPELALDGEVIARSHHHGPPIVLS</sequence>
<dbReference type="Pfam" id="PF10094">
    <property type="entry name" value="DUF2332"/>
    <property type="match status" value="1"/>
</dbReference>
<keyword evidence="2" id="KW-1185">Reference proteome</keyword>
<reference evidence="1 2" key="2">
    <citation type="submission" date="2019-08" db="EMBL/GenBank/DDBJ databases">
        <title>Jejuicoccus antrihumi gen. nov., sp. nov., a new member of the family Dermacoccaceae isolated from a cave.</title>
        <authorList>
            <person name="Schumann P."/>
            <person name="Kim I.S."/>
        </authorList>
    </citation>
    <scope>NUCLEOTIDE SEQUENCE [LARGE SCALE GENOMIC DNA]</scope>
    <source>
        <strain evidence="1 2">C5-26</strain>
    </source>
</reference>
<protein>
    <submittedName>
        <fullName evidence="1">DUF2332 domain-containing protein</fullName>
    </submittedName>
</protein>
<gene>
    <name evidence="1" type="ORF">FGL98_19715</name>
</gene>
<dbReference type="AlphaFoldDB" id="A0A563DV63"/>
<dbReference type="RefSeq" id="WP_146319680.1">
    <property type="nucleotide sequence ID" value="NZ_VCQV01000035.1"/>
</dbReference>
<organism evidence="1 2">
    <name type="scientific">Leekyejoonella antrihumi</name>
    <dbReference type="NCBI Taxonomy" id="1660198"/>
    <lineage>
        <taxon>Bacteria</taxon>
        <taxon>Bacillati</taxon>
        <taxon>Actinomycetota</taxon>
        <taxon>Actinomycetes</taxon>
        <taxon>Micrococcales</taxon>
        <taxon>Dermacoccaceae</taxon>
        <taxon>Leekyejoonella</taxon>
    </lineage>
</organism>
<dbReference type="Proteomes" id="UP000320244">
    <property type="component" value="Unassembled WGS sequence"/>
</dbReference>
<dbReference type="InterPro" id="IPR011200">
    <property type="entry name" value="UCP012608"/>
</dbReference>
<accession>A0A563DV63</accession>
<evidence type="ECO:0000313" key="1">
    <source>
        <dbReference type="EMBL" id="TWP33812.1"/>
    </source>
</evidence>